<proteinExistence type="predicted"/>
<dbReference type="Proteomes" id="UP000326912">
    <property type="component" value="Unassembled WGS sequence"/>
</dbReference>
<dbReference type="AlphaFoldDB" id="A0A5J4KNJ2"/>
<protein>
    <submittedName>
        <fullName evidence="1">Uncharacterized protein</fullName>
    </submittedName>
</protein>
<name>A0A5J4KNJ2_9CHLR</name>
<evidence type="ECO:0000313" key="1">
    <source>
        <dbReference type="EMBL" id="GER87990.1"/>
    </source>
</evidence>
<comment type="caution">
    <text evidence="1">The sequence shown here is derived from an EMBL/GenBank/DDBJ whole genome shotgun (WGS) entry which is preliminary data.</text>
</comment>
<gene>
    <name evidence="1" type="ORF">KDW_21520</name>
</gene>
<reference evidence="1 2" key="1">
    <citation type="submission" date="2019-10" db="EMBL/GenBank/DDBJ databases">
        <title>Dictyobacter vulcani sp. nov., within the class Ktedonobacteria, isolated from soil of volcanic Mt. Zao.</title>
        <authorList>
            <person name="Zheng Y."/>
            <person name="Wang C.M."/>
            <person name="Sakai Y."/>
            <person name="Abe K."/>
            <person name="Yokota A."/>
            <person name="Yabe S."/>
        </authorList>
    </citation>
    <scope>NUCLEOTIDE SEQUENCE [LARGE SCALE GENOMIC DNA]</scope>
    <source>
        <strain evidence="1 2">W12</strain>
    </source>
</reference>
<accession>A0A5J4KNJ2</accession>
<keyword evidence="2" id="KW-1185">Reference proteome</keyword>
<dbReference type="EMBL" id="BKZW01000001">
    <property type="protein sequence ID" value="GER87990.1"/>
    <property type="molecule type" value="Genomic_DNA"/>
</dbReference>
<sequence>MMGECRSEVARLREQIETVCGAMNQMLYGYAMTARHDIINHRYNTLGSYQDELETIIGEEQALDIVIETYNRVVR</sequence>
<organism evidence="1 2">
    <name type="scientific">Dictyobacter vulcani</name>
    <dbReference type="NCBI Taxonomy" id="2607529"/>
    <lineage>
        <taxon>Bacteria</taxon>
        <taxon>Bacillati</taxon>
        <taxon>Chloroflexota</taxon>
        <taxon>Ktedonobacteria</taxon>
        <taxon>Ktedonobacterales</taxon>
        <taxon>Dictyobacteraceae</taxon>
        <taxon>Dictyobacter</taxon>
    </lineage>
</organism>
<evidence type="ECO:0000313" key="2">
    <source>
        <dbReference type="Proteomes" id="UP000326912"/>
    </source>
</evidence>